<feature type="compositionally biased region" description="Basic residues" evidence="1">
    <location>
        <begin position="101"/>
        <end position="111"/>
    </location>
</feature>
<sequence length="120" mass="13188">MIVCKTAPAVHADSDHLPIATIIDLDTPLARSKPGRDWKAMNTKKMREFVKANMEGVAAPGRGSNPCVDQCCHGSSRGNDTTGNCGVNPGSTPECREAVKTTKRTRRAHKRERTDEKWKE</sequence>
<accession>A0A317XED9</accession>
<comment type="caution">
    <text evidence="2">The sequence shown here is derived from an EMBL/GenBank/DDBJ whole genome shotgun (WGS) entry which is preliminary data.</text>
</comment>
<feature type="region of interest" description="Disordered" evidence="1">
    <location>
        <begin position="76"/>
        <end position="120"/>
    </location>
</feature>
<dbReference type="GeneID" id="37107875"/>
<dbReference type="STRING" id="1450535.A0A317XED9"/>
<evidence type="ECO:0000256" key="1">
    <source>
        <dbReference type="SAM" id="MobiDB-lite"/>
    </source>
</evidence>
<gene>
    <name evidence="2" type="ORF">BO94DRAFT_142784</name>
</gene>
<dbReference type="AlphaFoldDB" id="A0A317XED9"/>
<reference evidence="2 3" key="1">
    <citation type="submission" date="2016-12" db="EMBL/GenBank/DDBJ databases">
        <title>The genomes of Aspergillus section Nigri reveals drivers in fungal speciation.</title>
        <authorList>
            <consortium name="DOE Joint Genome Institute"/>
            <person name="Vesth T.C."/>
            <person name="Nybo J."/>
            <person name="Theobald S."/>
            <person name="Brandl J."/>
            <person name="Frisvad J.C."/>
            <person name="Nielsen K.F."/>
            <person name="Lyhne E.K."/>
            <person name="Kogle M.E."/>
            <person name="Kuo A."/>
            <person name="Riley R."/>
            <person name="Clum A."/>
            <person name="Nolan M."/>
            <person name="Lipzen A."/>
            <person name="Salamov A."/>
            <person name="Henrissat B."/>
            <person name="Wiebenga A."/>
            <person name="De Vries R.P."/>
            <person name="Grigoriev I.V."/>
            <person name="Mortensen U.H."/>
            <person name="Andersen M.R."/>
            <person name="Baker S.E."/>
        </authorList>
    </citation>
    <scope>NUCLEOTIDE SEQUENCE [LARGE SCALE GENOMIC DNA]</scope>
    <source>
        <strain evidence="2 3">CBS 115572</strain>
    </source>
</reference>
<evidence type="ECO:0000313" key="3">
    <source>
        <dbReference type="Proteomes" id="UP000246702"/>
    </source>
</evidence>
<feature type="compositionally biased region" description="Polar residues" evidence="1">
    <location>
        <begin position="76"/>
        <end position="91"/>
    </location>
</feature>
<dbReference type="OrthoDB" id="5549573at2759"/>
<dbReference type="Proteomes" id="UP000246702">
    <property type="component" value="Unassembled WGS sequence"/>
</dbReference>
<name>A0A317XED9_9EURO</name>
<dbReference type="EMBL" id="MSFK01000002">
    <property type="protein sequence ID" value="PWY96007.1"/>
    <property type="molecule type" value="Genomic_DNA"/>
</dbReference>
<protein>
    <recommendedName>
        <fullName evidence="4">Endonuclease/exonuclease/phosphatase domain-containing protein</fullName>
    </recommendedName>
</protein>
<proteinExistence type="predicted"/>
<organism evidence="2 3">
    <name type="scientific">Aspergillus sclerotioniger CBS 115572</name>
    <dbReference type="NCBI Taxonomy" id="1450535"/>
    <lineage>
        <taxon>Eukaryota</taxon>
        <taxon>Fungi</taxon>
        <taxon>Dikarya</taxon>
        <taxon>Ascomycota</taxon>
        <taxon>Pezizomycotina</taxon>
        <taxon>Eurotiomycetes</taxon>
        <taxon>Eurotiomycetidae</taxon>
        <taxon>Eurotiales</taxon>
        <taxon>Aspergillaceae</taxon>
        <taxon>Aspergillus</taxon>
        <taxon>Aspergillus subgen. Circumdati</taxon>
    </lineage>
</organism>
<evidence type="ECO:0000313" key="2">
    <source>
        <dbReference type="EMBL" id="PWY96007.1"/>
    </source>
</evidence>
<keyword evidence="3" id="KW-1185">Reference proteome</keyword>
<evidence type="ECO:0008006" key="4">
    <source>
        <dbReference type="Google" id="ProtNLM"/>
    </source>
</evidence>
<dbReference type="RefSeq" id="XP_025472768.1">
    <property type="nucleotide sequence ID" value="XM_025605732.1"/>
</dbReference>